<reference evidence="7 8" key="1">
    <citation type="journal article" date="2018" name="Gigascience">
        <title>Genomes of trombidid mites reveal novel predicted allergens and laterally-transferred genes associated with secondary metabolism.</title>
        <authorList>
            <person name="Dong X."/>
            <person name="Chaisiri K."/>
            <person name="Xia D."/>
            <person name="Armstrong S.D."/>
            <person name="Fang Y."/>
            <person name="Donnelly M.J."/>
            <person name="Kadowaki T."/>
            <person name="McGarry J.W."/>
            <person name="Darby A.C."/>
            <person name="Makepeace B.L."/>
        </authorList>
    </citation>
    <scope>NUCLEOTIDE SEQUENCE [LARGE SCALE GENOMIC DNA]</scope>
    <source>
        <strain evidence="7">UoL-UT</strain>
    </source>
</reference>
<dbReference type="GO" id="GO:0016020">
    <property type="term" value="C:membrane"/>
    <property type="evidence" value="ECO:0007669"/>
    <property type="project" value="UniProtKB-SubCell"/>
</dbReference>
<evidence type="ECO:0000313" key="7">
    <source>
        <dbReference type="EMBL" id="RWS22721.1"/>
    </source>
</evidence>
<keyword evidence="4" id="KW-0472">Membrane</keyword>
<dbReference type="VEuPathDB" id="VectorBase:LDEU009319"/>
<dbReference type="Gene3D" id="3.40.50.2300">
    <property type="match status" value="2"/>
</dbReference>
<dbReference type="STRING" id="299467.A0A443S5G6"/>
<sequence>MKPVFEVLKRLNWSEIQFVSYDDINEEVFDTEANKNGIRVDKKYFPFGTDNCENLAEALINNSTVRVVVLQHSIELEYCLIKYMHTNTENIKFYWINIYINYTNYFKGFESTADGIISLNYDSVPNIDEITSKHAISLKAEKNDRNPLFRKYIQRRYLCDFTDDVIKKFGTTCSNVEILAFPIFVQPLVMYAITNAVFAYAHAIRDAISKRCNSTGICEDVKIMSGREFFNDYLMKVNFLGE</sequence>
<dbReference type="PANTHER" id="PTHR24060">
    <property type="entry name" value="METABOTROPIC GLUTAMATE RECEPTOR"/>
    <property type="match status" value="1"/>
</dbReference>
<dbReference type="InterPro" id="IPR050726">
    <property type="entry name" value="mGluR"/>
</dbReference>
<keyword evidence="8" id="KW-1185">Reference proteome</keyword>
<dbReference type="EMBL" id="NCKV01008074">
    <property type="protein sequence ID" value="RWS22721.1"/>
    <property type="molecule type" value="Genomic_DNA"/>
</dbReference>
<dbReference type="SUPFAM" id="SSF53822">
    <property type="entry name" value="Periplasmic binding protein-like I"/>
    <property type="match status" value="1"/>
</dbReference>
<evidence type="ECO:0000256" key="2">
    <source>
        <dbReference type="ARBA" id="ARBA00022692"/>
    </source>
</evidence>
<evidence type="ECO:0000259" key="6">
    <source>
        <dbReference type="Pfam" id="PF01094"/>
    </source>
</evidence>
<evidence type="ECO:0000256" key="1">
    <source>
        <dbReference type="ARBA" id="ARBA00004370"/>
    </source>
</evidence>
<dbReference type="Proteomes" id="UP000288716">
    <property type="component" value="Unassembled WGS sequence"/>
</dbReference>
<dbReference type="InterPro" id="IPR028082">
    <property type="entry name" value="Peripla_BP_I"/>
</dbReference>
<evidence type="ECO:0000256" key="4">
    <source>
        <dbReference type="ARBA" id="ARBA00023136"/>
    </source>
</evidence>
<evidence type="ECO:0000256" key="3">
    <source>
        <dbReference type="ARBA" id="ARBA00022989"/>
    </source>
</evidence>
<comment type="subcellular location">
    <subcellularLocation>
        <location evidence="1">Membrane</location>
    </subcellularLocation>
</comment>
<evidence type="ECO:0000313" key="8">
    <source>
        <dbReference type="Proteomes" id="UP000288716"/>
    </source>
</evidence>
<protein>
    <recommendedName>
        <fullName evidence="6">Receptor ligand binding region domain-containing protein</fullName>
    </recommendedName>
</protein>
<keyword evidence="5" id="KW-0325">Glycoprotein</keyword>
<keyword evidence="3" id="KW-1133">Transmembrane helix</keyword>
<feature type="domain" description="Receptor ligand binding region" evidence="6">
    <location>
        <begin position="4"/>
        <end position="241"/>
    </location>
</feature>
<name>A0A443S5G6_9ACAR</name>
<keyword evidence="2" id="KW-0812">Transmembrane</keyword>
<proteinExistence type="predicted"/>
<accession>A0A443S5G6</accession>
<gene>
    <name evidence="7" type="ORF">B4U80_13507</name>
</gene>
<organism evidence="7 8">
    <name type="scientific">Leptotrombidium deliense</name>
    <dbReference type="NCBI Taxonomy" id="299467"/>
    <lineage>
        <taxon>Eukaryota</taxon>
        <taxon>Metazoa</taxon>
        <taxon>Ecdysozoa</taxon>
        <taxon>Arthropoda</taxon>
        <taxon>Chelicerata</taxon>
        <taxon>Arachnida</taxon>
        <taxon>Acari</taxon>
        <taxon>Acariformes</taxon>
        <taxon>Trombidiformes</taxon>
        <taxon>Prostigmata</taxon>
        <taxon>Anystina</taxon>
        <taxon>Parasitengona</taxon>
        <taxon>Trombiculoidea</taxon>
        <taxon>Trombiculidae</taxon>
        <taxon>Leptotrombidium</taxon>
    </lineage>
</organism>
<comment type="caution">
    <text evidence="7">The sequence shown here is derived from an EMBL/GenBank/DDBJ whole genome shotgun (WGS) entry which is preliminary data.</text>
</comment>
<dbReference type="InterPro" id="IPR001828">
    <property type="entry name" value="ANF_lig-bd_rcpt"/>
</dbReference>
<evidence type="ECO:0000256" key="5">
    <source>
        <dbReference type="ARBA" id="ARBA00023180"/>
    </source>
</evidence>
<dbReference type="AlphaFoldDB" id="A0A443S5G6"/>
<dbReference type="Pfam" id="PF01094">
    <property type="entry name" value="ANF_receptor"/>
    <property type="match status" value="1"/>
</dbReference>